<dbReference type="EMBL" id="DRZM01000232">
    <property type="protein sequence ID" value="HHP05777.1"/>
    <property type="molecule type" value="Genomic_DNA"/>
</dbReference>
<feature type="domain" description="Thioredoxin-like fold" evidence="2">
    <location>
        <begin position="260"/>
        <end position="404"/>
    </location>
</feature>
<dbReference type="InterPro" id="IPR051470">
    <property type="entry name" value="Thiol:disulfide_interchange"/>
</dbReference>
<accession>A0A7J3X9H7</accession>
<dbReference type="InterPro" id="IPR036249">
    <property type="entry name" value="Thioredoxin-like_sf"/>
</dbReference>
<evidence type="ECO:0000259" key="2">
    <source>
        <dbReference type="Pfam" id="PF13462"/>
    </source>
</evidence>
<dbReference type="PANTHER" id="PTHR35272:SF3">
    <property type="entry name" value="THIOL:DISULFIDE INTERCHANGE PROTEIN DSBC"/>
    <property type="match status" value="1"/>
</dbReference>
<dbReference type="PANTHER" id="PTHR35272">
    <property type="entry name" value="THIOL:DISULFIDE INTERCHANGE PROTEIN DSBC-RELATED"/>
    <property type="match status" value="1"/>
</dbReference>
<dbReference type="InterPro" id="IPR012336">
    <property type="entry name" value="Thioredoxin-like_fold"/>
</dbReference>
<comment type="caution">
    <text evidence="3">The sequence shown here is derived from an EMBL/GenBank/DDBJ whole genome shotgun (WGS) entry which is preliminary data.</text>
</comment>
<name>A0A7J3X9H7_THEPE</name>
<dbReference type="AlphaFoldDB" id="A0A7J3X9H7"/>
<gene>
    <name evidence="3" type="ORF">ENM88_08575</name>
</gene>
<proteinExistence type="inferred from homology"/>
<reference evidence="3" key="1">
    <citation type="journal article" date="2020" name="mSystems">
        <title>Genome- and Community-Level Interaction Insights into Carbon Utilization and Element Cycling Functions of Hydrothermarchaeota in Hydrothermal Sediment.</title>
        <authorList>
            <person name="Zhou Z."/>
            <person name="Liu Y."/>
            <person name="Xu W."/>
            <person name="Pan J."/>
            <person name="Luo Z.H."/>
            <person name="Li M."/>
        </authorList>
    </citation>
    <scope>NUCLEOTIDE SEQUENCE [LARGE SCALE GENOMIC DNA]</scope>
    <source>
        <strain evidence="3">SpSt-1125</strain>
    </source>
</reference>
<sequence length="442" mass="48167">MKLGKTKVALLAAVLIASLAAGAVLLLRGFEGSLLPSPTGPAEPEAECAEPSIVYVYATDAQKHAADEVTSSLKMMLQQRGVNVINLPVCVVPASSFEKRFQVYPALLIRGNVTVPSDYVSCTFGNYKELYPLLSAIIAHYSGVQVSYGYGGEAFLVVSTAPLTSFPHEQPNLGEILSRVFLVNVSSVEKVTPEALPFKLEVLPAVVVRSDYNISGGAPYIVPLQGSFYTVREDLHRRLLQSLGVFAYELSRSPPPILEEGVSLGAAGAPTLYILEDYHCPYCAKFYKANTALLLELVKQGKLRVVFVDLVVHPEVAPMHAFTWCLYNRTGSAYLYFNVSSGLYELFLKSTTTSLDDAVRVALDFTSAEVINESKACMPLREHTIQELSSSLAKLGFTGTPTFVFWNPATGRGLVVEGCLDWDVCIKEEDFVKVLNWLSQAG</sequence>
<dbReference type="SUPFAM" id="SSF52833">
    <property type="entry name" value="Thioredoxin-like"/>
    <property type="match status" value="1"/>
</dbReference>
<organism evidence="3">
    <name type="scientific">Thermofilum pendens</name>
    <dbReference type="NCBI Taxonomy" id="2269"/>
    <lineage>
        <taxon>Archaea</taxon>
        <taxon>Thermoproteota</taxon>
        <taxon>Thermoprotei</taxon>
        <taxon>Thermofilales</taxon>
        <taxon>Thermofilaceae</taxon>
        <taxon>Thermofilum</taxon>
    </lineage>
</organism>
<dbReference type="Gene3D" id="3.40.30.10">
    <property type="entry name" value="Glutaredoxin"/>
    <property type="match status" value="1"/>
</dbReference>
<evidence type="ECO:0000313" key="3">
    <source>
        <dbReference type="EMBL" id="HHP05777.1"/>
    </source>
</evidence>
<dbReference type="Pfam" id="PF13462">
    <property type="entry name" value="Thioredoxin_4"/>
    <property type="match status" value="1"/>
</dbReference>
<evidence type="ECO:0000256" key="1">
    <source>
        <dbReference type="ARBA" id="ARBA00007787"/>
    </source>
</evidence>
<protein>
    <recommendedName>
        <fullName evidence="2">Thioredoxin-like fold domain-containing protein</fullName>
    </recommendedName>
</protein>
<comment type="similarity">
    <text evidence="1">Belongs to the glutaredoxin family.</text>
</comment>